<name>A0A6D2JBU8_9BRAS</name>
<comment type="caution">
    <text evidence="2">The sequence shown here is derived from an EMBL/GenBank/DDBJ whole genome shotgun (WGS) entry which is preliminary data.</text>
</comment>
<keyword evidence="1" id="KW-0812">Transmembrane</keyword>
<organism evidence="2 3">
    <name type="scientific">Microthlaspi erraticum</name>
    <dbReference type="NCBI Taxonomy" id="1685480"/>
    <lineage>
        <taxon>Eukaryota</taxon>
        <taxon>Viridiplantae</taxon>
        <taxon>Streptophyta</taxon>
        <taxon>Embryophyta</taxon>
        <taxon>Tracheophyta</taxon>
        <taxon>Spermatophyta</taxon>
        <taxon>Magnoliopsida</taxon>
        <taxon>eudicotyledons</taxon>
        <taxon>Gunneridae</taxon>
        <taxon>Pentapetalae</taxon>
        <taxon>rosids</taxon>
        <taxon>malvids</taxon>
        <taxon>Brassicales</taxon>
        <taxon>Brassicaceae</taxon>
        <taxon>Coluteocarpeae</taxon>
        <taxon>Microthlaspi</taxon>
    </lineage>
</organism>
<accession>A0A6D2JBU8</accession>
<dbReference type="OrthoDB" id="418595at2759"/>
<dbReference type="EMBL" id="CACVBM020001233">
    <property type="protein sequence ID" value="CAA7040745.1"/>
    <property type="molecule type" value="Genomic_DNA"/>
</dbReference>
<dbReference type="AlphaFoldDB" id="A0A6D2JBU8"/>
<keyword evidence="1" id="KW-1133">Transmembrane helix</keyword>
<evidence type="ECO:0000313" key="3">
    <source>
        <dbReference type="Proteomes" id="UP000467841"/>
    </source>
</evidence>
<keyword evidence="1" id="KW-0472">Membrane</keyword>
<protein>
    <submittedName>
        <fullName evidence="2">Uncharacterized protein</fullName>
    </submittedName>
</protein>
<dbReference type="Proteomes" id="UP000467841">
    <property type="component" value="Unassembled WGS sequence"/>
</dbReference>
<sequence length="144" mass="16250">MEKTKSEIVGSTAIPQRPSDFISSSHYGAPPNLTCANVMTVFYTETNSPLLCSAVACRFTTSSAPSIFSNVQVQKLLKKKNNREACIDLMTPSPLVPEERTNQEEAAKLLLCTTFYWFSLFVVVGLINFRRFQEVRRRSEDFVN</sequence>
<reference evidence="2" key="1">
    <citation type="submission" date="2020-01" db="EMBL/GenBank/DDBJ databases">
        <authorList>
            <person name="Mishra B."/>
        </authorList>
    </citation>
    <scope>NUCLEOTIDE SEQUENCE [LARGE SCALE GENOMIC DNA]</scope>
</reference>
<proteinExistence type="predicted"/>
<evidence type="ECO:0000256" key="1">
    <source>
        <dbReference type="SAM" id="Phobius"/>
    </source>
</evidence>
<feature type="transmembrane region" description="Helical" evidence="1">
    <location>
        <begin position="106"/>
        <end position="129"/>
    </location>
</feature>
<keyword evidence="3" id="KW-1185">Reference proteome</keyword>
<evidence type="ECO:0000313" key="2">
    <source>
        <dbReference type="EMBL" id="CAA7040745.1"/>
    </source>
</evidence>
<gene>
    <name evidence="2" type="ORF">MERR_LOCUS27980</name>
</gene>